<dbReference type="EMBL" id="FJOG01000026">
    <property type="protein sequence ID" value="CZR64289.1"/>
    <property type="molecule type" value="Genomic_DNA"/>
</dbReference>
<evidence type="ECO:0000313" key="1">
    <source>
        <dbReference type="EMBL" id="CZR64289.1"/>
    </source>
</evidence>
<accession>A0A1L7XGW7</accession>
<organism evidence="1 2">
    <name type="scientific">Phialocephala subalpina</name>
    <dbReference type="NCBI Taxonomy" id="576137"/>
    <lineage>
        <taxon>Eukaryota</taxon>
        <taxon>Fungi</taxon>
        <taxon>Dikarya</taxon>
        <taxon>Ascomycota</taxon>
        <taxon>Pezizomycotina</taxon>
        <taxon>Leotiomycetes</taxon>
        <taxon>Helotiales</taxon>
        <taxon>Mollisiaceae</taxon>
        <taxon>Phialocephala</taxon>
        <taxon>Phialocephala fortinii species complex</taxon>
    </lineage>
</organism>
<dbReference type="AlphaFoldDB" id="A0A1L7XGW7"/>
<dbReference type="OrthoDB" id="443402at2759"/>
<evidence type="ECO:0008006" key="3">
    <source>
        <dbReference type="Google" id="ProtNLM"/>
    </source>
</evidence>
<proteinExistence type="predicted"/>
<sequence>MDPLTILSLAGNIIQFGSFGAKLMFRTKHFYNSTTGTGPAFASDELALVTGDLQAIILRFRQYVPASLLGTLTAGYARTLEGNFHKTCEDAAGVAKDLLDLTGKLKLKTREVHCLQFDLRATSSKPEIKALQKWLKGLKVALGPVLFALSENTQSRLSPTLTEFRKSGCP</sequence>
<name>A0A1L7XGW7_9HELO</name>
<evidence type="ECO:0000313" key="2">
    <source>
        <dbReference type="Proteomes" id="UP000184330"/>
    </source>
</evidence>
<gene>
    <name evidence="1" type="ORF">PAC_14187</name>
</gene>
<reference evidence="1 2" key="1">
    <citation type="submission" date="2016-03" db="EMBL/GenBank/DDBJ databases">
        <authorList>
            <person name="Ploux O."/>
        </authorList>
    </citation>
    <scope>NUCLEOTIDE SEQUENCE [LARGE SCALE GENOMIC DNA]</scope>
    <source>
        <strain evidence="1 2">UAMH 11012</strain>
    </source>
</reference>
<keyword evidence="2" id="KW-1185">Reference proteome</keyword>
<dbReference type="Proteomes" id="UP000184330">
    <property type="component" value="Unassembled WGS sequence"/>
</dbReference>
<protein>
    <recommendedName>
        <fullName evidence="3">Fungal N-terminal domain-containing protein</fullName>
    </recommendedName>
</protein>